<feature type="compositionally biased region" description="Basic and acidic residues" evidence="5">
    <location>
        <begin position="88"/>
        <end position="107"/>
    </location>
</feature>
<feature type="domain" description="NlpC/P60" evidence="7">
    <location>
        <begin position="798"/>
        <end position="923"/>
    </location>
</feature>
<dbReference type="InterPro" id="IPR038765">
    <property type="entry name" value="Papain-like_cys_pep_sf"/>
</dbReference>
<dbReference type="RefSeq" id="WP_073282824.1">
    <property type="nucleotide sequence ID" value="NZ_FRCP01000006.1"/>
</dbReference>
<feature type="compositionally biased region" description="Polar residues" evidence="5">
    <location>
        <begin position="117"/>
        <end position="127"/>
    </location>
</feature>
<dbReference type="InterPro" id="IPR051202">
    <property type="entry name" value="Peptidase_C40"/>
</dbReference>
<accession>A0A1M7FV19</accession>
<evidence type="ECO:0000256" key="3">
    <source>
        <dbReference type="ARBA" id="ARBA00022801"/>
    </source>
</evidence>
<keyword evidence="6" id="KW-1133">Transmembrane helix</keyword>
<dbReference type="Proteomes" id="UP000184038">
    <property type="component" value="Unassembled WGS sequence"/>
</dbReference>
<feature type="compositionally biased region" description="Basic and acidic residues" evidence="5">
    <location>
        <begin position="134"/>
        <end position="143"/>
    </location>
</feature>
<dbReference type="Gene3D" id="2.70.70.10">
    <property type="entry name" value="Glucose Permease (Domain IIA)"/>
    <property type="match status" value="1"/>
</dbReference>
<protein>
    <submittedName>
        <fullName evidence="8">Membrane proteins related to metalloendopeptidases</fullName>
    </submittedName>
</protein>
<evidence type="ECO:0000256" key="1">
    <source>
        <dbReference type="ARBA" id="ARBA00007074"/>
    </source>
</evidence>
<feature type="transmembrane region" description="Helical" evidence="6">
    <location>
        <begin position="439"/>
        <end position="459"/>
    </location>
</feature>
<comment type="similarity">
    <text evidence="1">Belongs to the peptidase C40 family.</text>
</comment>
<dbReference type="SUPFAM" id="SSF51261">
    <property type="entry name" value="Duplicated hybrid motif"/>
    <property type="match status" value="1"/>
</dbReference>
<keyword evidence="3" id="KW-0378">Hydrolase</keyword>
<dbReference type="InterPro" id="IPR000064">
    <property type="entry name" value="NLP_P60_dom"/>
</dbReference>
<dbReference type="OrthoDB" id="9812962at2"/>
<dbReference type="GO" id="GO:0006508">
    <property type="term" value="P:proteolysis"/>
    <property type="evidence" value="ECO:0007669"/>
    <property type="project" value="UniProtKB-KW"/>
</dbReference>
<dbReference type="STRING" id="1120996.SAMN02746066_00667"/>
<organism evidence="8 9">
    <name type="scientific">Anaerosporobacter mobilis DSM 15930</name>
    <dbReference type="NCBI Taxonomy" id="1120996"/>
    <lineage>
        <taxon>Bacteria</taxon>
        <taxon>Bacillati</taxon>
        <taxon>Bacillota</taxon>
        <taxon>Clostridia</taxon>
        <taxon>Lachnospirales</taxon>
        <taxon>Lachnospiraceae</taxon>
        <taxon>Anaerosporobacter</taxon>
    </lineage>
</organism>
<evidence type="ECO:0000256" key="5">
    <source>
        <dbReference type="SAM" id="MobiDB-lite"/>
    </source>
</evidence>
<keyword evidence="2" id="KW-0645">Protease</keyword>
<keyword evidence="6" id="KW-0812">Transmembrane</keyword>
<feature type="compositionally biased region" description="Basic and acidic residues" evidence="5">
    <location>
        <begin position="199"/>
        <end position="210"/>
    </location>
</feature>
<feature type="compositionally biased region" description="Basic and acidic residues" evidence="5">
    <location>
        <begin position="159"/>
        <end position="176"/>
    </location>
</feature>
<keyword evidence="9" id="KW-1185">Reference proteome</keyword>
<evidence type="ECO:0000259" key="7">
    <source>
        <dbReference type="PROSITE" id="PS51935"/>
    </source>
</evidence>
<feature type="region of interest" description="Disordered" evidence="5">
    <location>
        <begin position="21"/>
        <end position="259"/>
    </location>
</feature>
<dbReference type="Pfam" id="PF00877">
    <property type="entry name" value="NLPC_P60"/>
    <property type="match status" value="1"/>
</dbReference>
<evidence type="ECO:0000256" key="4">
    <source>
        <dbReference type="ARBA" id="ARBA00022807"/>
    </source>
</evidence>
<dbReference type="CDD" id="cd12797">
    <property type="entry name" value="M23_peptidase"/>
    <property type="match status" value="1"/>
</dbReference>
<evidence type="ECO:0000256" key="2">
    <source>
        <dbReference type="ARBA" id="ARBA00022670"/>
    </source>
</evidence>
<dbReference type="PANTHER" id="PTHR47053">
    <property type="entry name" value="MUREIN DD-ENDOPEPTIDASE MEPH-RELATED"/>
    <property type="match status" value="1"/>
</dbReference>
<dbReference type="PROSITE" id="PS51935">
    <property type="entry name" value="NLPC_P60"/>
    <property type="match status" value="1"/>
</dbReference>
<keyword evidence="6" id="KW-0472">Membrane</keyword>
<sequence length="923" mass="103032">MAEKKGKKKQDTAYCKEVNAEFRKGTENAFTSGGSAAYQPRDADTKKPGHGSAGKRQAEKGVQAQQQTFGQKVQKSGNGQLQENQTFSEHKGVDTQKGDTRQRESNHASKAKAKKQMYQTTSGQKVQKSGAKPGQEEKPDFVKESSGFTGQDNFSQPEEMEKKQPDTEDYHRRDTYRQSQKKGKYHKKRVQKEHRVKGGTKEKTENKTFTEESFAENTGNLFQGEGGSEFTGSKKLQKKQRQAGKAGKKVQKARAKLPKTREYTLQRVFDEKTGKGKYVVVPLDKEKPFKQEGIPKTTMRRMQNESRNFVHGKIAETEKENSAVEGAHKSEQKGEELFSFVKRQIKGKEQKQRAKVAKLEKKQFKKEVNFQYQKFLEENPQMQKKALQKRLQKQRIKREYIKARKKAASAKTAEQAFEKTKNGAVTVARKLQEFARKNAGLLVTVGIMALLLMMIMVSVSSCGAMFADTQSTILAASYLSKPKEIDAADLQFTRLELDLQKEIDRVETDNPGYDEYSYNLGAIGHNPFTLISYLSAVHTEFTASEVESEIQALFDEMYELTLTPDTETRTRTVTKTGTRTVTDPVTGEETEEEYEYEEEEEYEVSILRVTLTVIPLESLVSGKMDTEQAEIFAMYGETNGLLQEFASPLNLYWYYYVSSYYGYRKNEVTGNEEFHRGVDIAVPTGTTVYAAHDGMVTAAAYDSHYGNYVAIEIDGYTTKYAHMDSLSVSAGQTVEKGAVIGTTGNTGSSTGSHLHIECLYNGEYYNPLFYFDVGEGTLYGETPGGLPGNAIPPDAYDDASVQALMEEAAKYLGFPYVWGGSSPSTSFDCSGFVCWVFTNSGVHNLPRTTAQGIYDQCTPVSASDAKAGDIIFFTGTYNSAGAVSHVGIYCGNGTMIHCGDPISYASINSPYWQSHFYAFGRLN</sequence>
<evidence type="ECO:0000256" key="6">
    <source>
        <dbReference type="SAM" id="Phobius"/>
    </source>
</evidence>
<feature type="compositionally biased region" description="Polar residues" evidence="5">
    <location>
        <begin position="63"/>
        <end position="87"/>
    </location>
</feature>
<feature type="region of interest" description="Disordered" evidence="5">
    <location>
        <begin position="290"/>
        <end position="330"/>
    </location>
</feature>
<dbReference type="AlphaFoldDB" id="A0A1M7FV19"/>
<reference evidence="8 9" key="1">
    <citation type="submission" date="2016-11" db="EMBL/GenBank/DDBJ databases">
        <authorList>
            <person name="Jaros S."/>
            <person name="Januszkiewicz K."/>
            <person name="Wedrychowicz H."/>
        </authorList>
    </citation>
    <scope>NUCLEOTIDE SEQUENCE [LARGE SCALE GENOMIC DNA]</scope>
    <source>
        <strain evidence="8 9">DSM 15930</strain>
    </source>
</reference>
<dbReference type="EMBL" id="FRCP01000006">
    <property type="protein sequence ID" value="SHM07972.1"/>
    <property type="molecule type" value="Genomic_DNA"/>
</dbReference>
<dbReference type="InterPro" id="IPR016047">
    <property type="entry name" value="M23ase_b-sheet_dom"/>
</dbReference>
<evidence type="ECO:0000313" key="8">
    <source>
        <dbReference type="EMBL" id="SHM07972.1"/>
    </source>
</evidence>
<dbReference type="Pfam" id="PF01551">
    <property type="entry name" value="Peptidase_M23"/>
    <property type="match status" value="1"/>
</dbReference>
<feature type="compositionally biased region" description="Basic residues" evidence="5">
    <location>
        <begin position="179"/>
        <end position="198"/>
    </location>
</feature>
<name>A0A1M7FV19_9FIRM</name>
<dbReference type="NCBIfam" id="NF045974">
    <property type="entry name" value="conju_CD1108"/>
    <property type="match status" value="1"/>
</dbReference>
<dbReference type="SUPFAM" id="SSF54001">
    <property type="entry name" value="Cysteine proteinases"/>
    <property type="match status" value="1"/>
</dbReference>
<evidence type="ECO:0000313" key="9">
    <source>
        <dbReference type="Proteomes" id="UP000184038"/>
    </source>
</evidence>
<proteinExistence type="inferred from homology"/>
<dbReference type="InterPro" id="IPR011055">
    <property type="entry name" value="Dup_hybrid_motif"/>
</dbReference>
<dbReference type="Gene3D" id="3.90.1720.10">
    <property type="entry name" value="endopeptidase domain like (from Nostoc punctiforme)"/>
    <property type="match status" value="1"/>
</dbReference>
<feature type="compositionally biased region" description="Basic residues" evidence="5">
    <location>
        <begin position="235"/>
        <end position="258"/>
    </location>
</feature>
<gene>
    <name evidence="8" type="ORF">SAMN02746066_00667</name>
</gene>
<keyword evidence="4" id="KW-0788">Thiol protease</keyword>
<dbReference type="GO" id="GO:0008234">
    <property type="term" value="F:cysteine-type peptidase activity"/>
    <property type="evidence" value="ECO:0007669"/>
    <property type="project" value="UniProtKB-KW"/>
</dbReference>
<feature type="compositionally biased region" description="Polar residues" evidence="5">
    <location>
        <begin position="146"/>
        <end position="156"/>
    </location>
</feature>
<dbReference type="PANTHER" id="PTHR47053:SF5">
    <property type="entry name" value="BIFUNCTIONAL MURAMIDASE_DL-ENDOPEPTIDASE CWLT"/>
    <property type="match status" value="1"/>
</dbReference>
<feature type="compositionally biased region" description="Basic and acidic residues" evidence="5">
    <location>
        <begin position="313"/>
        <end position="330"/>
    </location>
</feature>